<evidence type="ECO:0000313" key="3">
    <source>
        <dbReference type="Proteomes" id="UP001209713"/>
    </source>
</evidence>
<evidence type="ECO:0000313" key="2">
    <source>
        <dbReference type="EMBL" id="MCV2403746.1"/>
    </source>
</evidence>
<feature type="transmembrane region" description="Helical" evidence="1">
    <location>
        <begin position="34"/>
        <end position="57"/>
    </location>
</feature>
<comment type="caution">
    <text evidence="2">The sequence shown here is derived from an EMBL/GenBank/DDBJ whole genome shotgun (WGS) entry which is preliminary data.</text>
</comment>
<keyword evidence="1" id="KW-0472">Membrane</keyword>
<dbReference type="Proteomes" id="UP001209713">
    <property type="component" value="Unassembled WGS sequence"/>
</dbReference>
<feature type="transmembrane region" description="Helical" evidence="1">
    <location>
        <begin position="69"/>
        <end position="88"/>
    </location>
</feature>
<gene>
    <name evidence="2" type="ORF">OFY17_12805</name>
</gene>
<dbReference type="EMBL" id="JAOVZB010000006">
    <property type="protein sequence ID" value="MCV2403746.1"/>
    <property type="molecule type" value="Genomic_DNA"/>
</dbReference>
<feature type="transmembrane region" description="Helical" evidence="1">
    <location>
        <begin position="94"/>
        <end position="117"/>
    </location>
</feature>
<protein>
    <submittedName>
        <fullName evidence="2">Uncharacterized protein</fullName>
    </submittedName>
</protein>
<sequence>MKRVVFMNNIYSDKWGLAYAAPLWCTGLLGMNHLIAGIFLLNTKLIIIGICATIAMLRKDILHFAKFDRLFLVGLIIQTILGVTLIGMGVTYDYYQLVLISGVLTLIWTTFIFFYYLNKLDWND</sequence>
<evidence type="ECO:0000256" key="1">
    <source>
        <dbReference type="SAM" id="Phobius"/>
    </source>
</evidence>
<proteinExistence type="predicted"/>
<keyword evidence="1" id="KW-1133">Transmembrane helix</keyword>
<organism evidence="2 3">
    <name type="scientific">Marinomonas sargassi</name>
    <dbReference type="NCBI Taxonomy" id="2984494"/>
    <lineage>
        <taxon>Bacteria</taxon>
        <taxon>Pseudomonadati</taxon>
        <taxon>Pseudomonadota</taxon>
        <taxon>Gammaproteobacteria</taxon>
        <taxon>Oceanospirillales</taxon>
        <taxon>Oceanospirillaceae</taxon>
        <taxon>Marinomonas</taxon>
    </lineage>
</organism>
<reference evidence="2 3" key="1">
    <citation type="submission" date="2022-10" db="EMBL/GenBank/DDBJ databases">
        <title>Marinomonas transparenta sp. nov. and Marinomonas sargassi sp. nov., isolated from marine alga (Sargassum natans (L.) Gaillon).</title>
        <authorList>
            <person name="Wang Y."/>
        </authorList>
    </citation>
    <scope>NUCLEOTIDE SEQUENCE [LARGE SCALE GENOMIC DNA]</scope>
    <source>
        <strain evidence="2 3">C2222</strain>
    </source>
</reference>
<dbReference type="RefSeq" id="WP_263531129.1">
    <property type="nucleotide sequence ID" value="NZ_JAOVZB010000006.1"/>
</dbReference>
<keyword evidence="1" id="KW-0812">Transmembrane</keyword>
<accession>A0ABT2YV32</accession>
<name>A0ABT2YV32_9GAMM</name>
<keyword evidence="3" id="KW-1185">Reference proteome</keyword>